<sequence length="128" mass="13725">MFKSPANVWVCAAIKPGQRAKRAGGTKARAASPVWRRDELSKCLKRLALYPERTAGCKRSADACARKLKKLDAEALQLDKKLTGHEDGACQFANGIGGKLEGSGYVQIVAAQVQNRFGALPPGLSMNL</sequence>
<dbReference type="Proteomes" id="UP000250369">
    <property type="component" value="Unassembled WGS sequence"/>
</dbReference>
<keyword evidence="2" id="KW-1185">Reference proteome</keyword>
<proteinExistence type="predicted"/>
<comment type="caution">
    <text evidence="1">The sequence shown here is derived from an EMBL/GenBank/DDBJ whole genome shotgun (WGS) entry which is preliminary data.</text>
</comment>
<accession>A0A329LYB8</accession>
<gene>
    <name evidence="1" type="ORF">DQG23_34615</name>
</gene>
<reference evidence="1 2" key="1">
    <citation type="journal article" date="2009" name="Int. J. Syst. Evol. Microbiol.">
        <title>Paenibacillus contaminans sp. nov., isolated from a contaminated laboratory plate.</title>
        <authorList>
            <person name="Chou J.H."/>
            <person name="Lee J.H."/>
            <person name="Lin M.C."/>
            <person name="Chang P.S."/>
            <person name="Arun A.B."/>
            <person name="Young C.C."/>
            <person name="Chen W.M."/>
        </authorList>
    </citation>
    <scope>NUCLEOTIDE SEQUENCE [LARGE SCALE GENOMIC DNA]</scope>
    <source>
        <strain evidence="1 2">CKOBP-6</strain>
    </source>
</reference>
<protein>
    <submittedName>
        <fullName evidence="1">Uncharacterized protein</fullName>
    </submittedName>
</protein>
<dbReference type="AlphaFoldDB" id="A0A329LYB8"/>
<dbReference type="RefSeq" id="WP_113035611.1">
    <property type="nucleotide sequence ID" value="NZ_QMFB01000033.1"/>
</dbReference>
<evidence type="ECO:0000313" key="1">
    <source>
        <dbReference type="EMBL" id="RAV12468.1"/>
    </source>
</evidence>
<evidence type="ECO:0000313" key="2">
    <source>
        <dbReference type="Proteomes" id="UP000250369"/>
    </source>
</evidence>
<dbReference type="EMBL" id="QMFB01000033">
    <property type="protein sequence ID" value="RAV12468.1"/>
    <property type="molecule type" value="Genomic_DNA"/>
</dbReference>
<name>A0A329LYB8_9BACL</name>
<organism evidence="1 2">
    <name type="scientific">Paenibacillus contaminans</name>
    <dbReference type="NCBI Taxonomy" id="450362"/>
    <lineage>
        <taxon>Bacteria</taxon>
        <taxon>Bacillati</taxon>
        <taxon>Bacillota</taxon>
        <taxon>Bacilli</taxon>
        <taxon>Bacillales</taxon>
        <taxon>Paenibacillaceae</taxon>
        <taxon>Paenibacillus</taxon>
    </lineage>
</organism>